<gene>
    <name evidence="3" type="ORF">PDIGIT_LOCUS3161</name>
</gene>
<keyword evidence="2" id="KW-0732">Signal</keyword>
<evidence type="ECO:0000313" key="3">
    <source>
        <dbReference type="EMBL" id="CAI6309562.1"/>
    </source>
</evidence>
<dbReference type="Proteomes" id="UP001152607">
    <property type="component" value="Unassembled WGS sequence"/>
</dbReference>
<keyword evidence="4" id="KW-1185">Reference proteome</keyword>
<feature type="transmembrane region" description="Helical" evidence="1">
    <location>
        <begin position="277"/>
        <end position="296"/>
    </location>
</feature>
<feature type="chain" id="PRO_5040810483" evidence="2">
    <location>
        <begin position="24"/>
        <end position="368"/>
    </location>
</feature>
<accession>A0A9W4XFN0</accession>
<dbReference type="EMBL" id="CAOQHR010000002">
    <property type="protein sequence ID" value="CAI6309562.1"/>
    <property type="molecule type" value="Genomic_DNA"/>
</dbReference>
<dbReference type="PANTHER" id="PTHR38848:SF3">
    <property type="entry name" value="G-PROTEIN COUPLED RECEPTORS FAMILY 3 PROFILE DOMAIN-CONTAINING PROTEIN"/>
    <property type="match status" value="1"/>
</dbReference>
<dbReference type="PANTHER" id="PTHR38848">
    <property type="entry name" value="G-PROTEIN COUPLED RECEPTORS FAMILY 3 PROFILE DOMAIN-CONTAINING PROTEIN"/>
    <property type="match status" value="1"/>
</dbReference>
<name>A0A9W4XFN0_9PLEO</name>
<comment type="caution">
    <text evidence="3">The sequence shown here is derived from an EMBL/GenBank/DDBJ whole genome shotgun (WGS) entry which is preliminary data.</text>
</comment>
<evidence type="ECO:0000256" key="2">
    <source>
        <dbReference type="SAM" id="SignalP"/>
    </source>
</evidence>
<feature type="transmembrane region" description="Helical" evidence="1">
    <location>
        <begin position="80"/>
        <end position="103"/>
    </location>
</feature>
<protein>
    <submittedName>
        <fullName evidence="3">Uncharacterized protein</fullName>
    </submittedName>
</protein>
<keyword evidence="1" id="KW-1133">Transmembrane helix</keyword>
<evidence type="ECO:0000256" key="1">
    <source>
        <dbReference type="SAM" id="Phobius"/>
    </source>
</evidence>
<feature type="transmembrane region" description="Helical" evidence="1">
    <location>
        <begin position="47"/>
        <end position="68"/>
    </location>
</feature>
<evidence type="ECO:0000313" key="4">
    <source>
        <dbReference type="Proteomes" id="UP001152607"/>
    </source>
</evidence>
<sequence length="368" mass="41018">MIQTMRRMSLLWMIPLWAVLAEGSPLLQINSRDITTGIAGTGTLGRLVYGIISMISLFGLAFALGLRVTQFEKKKKLQFMWILCQVQTVLALGLVVSGAILVYGLNLTTYKQCRASITVCLFLYFSSKIFLYIFYLERVHLVRSPDVFKRRHDKIWVIGMITVVGFFGGMALWAIATPHARIDIKDGHCRIGSDMVPSYTTFSSDIIINIALTGVFCWLIFPMLLNDARNPSQCGTEASRPERIDRKPSVVRGLLTRKSARNDQLSLSVKKMLKRNIIGSALTFFAGAINLVIYFVDATSQIAYVCFTLCIVDVVFGVLVVQWLTFGSTKSDANTIRSTTNTAATCMEARFTSLSMPEPVMTPLKSSR</sequence>
<organism evidence="3 4">
    <name type="scientific">Periconia digitata</name>
    <dbReference type="NCBI Taxonomy" id="1303443"/>
    <lineage>
        <taxon>Eukaryota</taxon>
        <taxon>Fungi</taxon>
        <taxon>Dikarya</taxon>
        <taxon>Ascomycota</taxon>
        <taxon>Pezizomycotina</taxon>
        <taxon>Dothideomycetes</taxon>
        <taxon>Pleosporomycetidae</taxon>
        <taxon>Pleosporales</taxon>
        <taxon>Massarineae</taxon>
        <taxon>Periconiaceae</taxon>
        <taxon>Periconia</taxon>
    </lineage>
</organism>
<feature type="signal peptide" evidence="2">
    <location>
        <begin position="1"/>
        <end position="23"/>
    </location>
</feature>
<keyword evidence="1" id="KW-0812">Transmembrane</keyword>
<feature type="transmembrane region" description="Helical" evidence="1">
    <location>
        <begin position="206"/>
        <end position="225"/>
    </location>
</feature>
<dbReference type="OrthoDB" id="3210850at2759"/>
<keyword evidence="1" id="KW-0472">Membrane</keyword>
<dbReference type="AlphaFoldDB" id="A0A9W4XFN0"/>
<feature type="transmembrane region" description="Helical" evidence="1">
    <location>
        <begin position="155"/>
        <end position="176"/>
    </location>
</feature>
<feature type="transmembrane region" description="Helical" evidence="1">
    <location>
        <begin position="115"/>
        <end position="135"/>
    </location>
</feature>
<feature type="transmembrane region" description="Helical" evidence="1">
    <location>
        <begin position="302"/>
        <end position="324"/>
    </location>
</feature>
<reference evidence="3" key="1">
    <citation type="submission" date="2023-01" db="EMBL/GenBank/DDBJ databases">
        <authorList>
            <person name="Van Ghelder C."/>
            <person name="Rancurel C."/>
        </authorList>
    </citation>
    <scope>NUCLEOTIDE SEQUENCE</scope>
    <source>
        <strain evidence="3">CNCM I-4278</strain>
    </source>
</reference>
<proteinExistence type="predicted"/>